<evidence type="ECO:0000256" key="1">
    <source>
        <dbReference type="ARBA" id="ARBA00023002"/>
    </source>
</evidence>
<keyword evidence="1" id="KW-0560">Oxidoreductase</keyword>
<dbReference type="Pfam" id="PF01619">
    <property type="entry name" value="Pro_dh"/>
    <property type="match status" value="1"/>
</dbReference>
<dbReference type="OrthoDB" id="9773461at2"/>
<feature type="domain" description="Proline dehydrogenase" evidence="2">
    <location>
        <begin position="45"/>
        <end position="277"/>
    </location>
</feature>
<dbReference type="PANTHER" id="PTHR13914">
    <property type="entry name" value="PROLINE OXIDASE"/>
    <property type="match status" value="1"/>
</dbReference>
<dbReference type="AlphaFoldDB" id="A0A375I1T0"/>
<keyword evidence="4" id="KW-1185">Reference proteome</keyword>
<organism evidence="3 4">
    <name type="scientific">Propionibacterium ruminifibrarum</name>
    <dbReference type="NCBI Taxonomy" id="1962131"/>
    <lineage>
        <taxon>Bacteria</taxon>
        <taxon>Bacillati</taxon>
        <taxon>Actinomycetota</taxon>
        <taxon>Actinomycetes</taxon>
        <taxon>Propionibacteriales</taxon>
        <taxon>Propionibacteriaceae</taxon>
        <taxon>Propionibacterium</taxon>
    </lineage>
</organism>
<protein>
    <submittedName>
        <fullName evidence="3">Proline dehydrogenase domain</fullName>
    </submittedName>
</protein>
<gene>
    <name evidence="3" type="ORF">PROPJV5_0965</name>
</gene>
<proteinExistence type="predicted"/>
<dbReference type="Gene3D" id="3.20.20.220">
    <property type="match status" value="1"/>
</dbReference>
<name>A0A375I1T0_9ACTN</name>
<sequence>MRRMLMRLSRLDGFRRLLVEAPATRELIGRYVAGETLDDLTEVLADQRYKGLAVSVDALLPEAAGETTAGTNERSYLGCLDALAEAGLSAGADINVKPSALLAPAGDREGLYARLARICAAATGAGADVTVNVGGPDEVEPALEVTERLRGDFPRTGIVLLAGLRRTESDCRALAAAGARVRLCKGDRGAGRDVFGSRHAVDLSYVRCLRVLMASGAYPVVATHDPRLVEIALDLAAQHHRGPADHEFQMLYGVRPLEQRRLADIGRTMRTCVPFGPGWYAYFLQRVADHPANGALYARSLLGRR</sequence>
<evidence type="ECO:0000259" key="2">
    <source>
        <dbReference type="Pfam" id="PF01619"/>
    </source>
</evidence>
<dbReference type="InterPro" id="IPR029041">
    <property type="entry name" value="FAD-linked_oxidoreductase-like"/>
</dbReference>
<reference evidence="4" key="1">
    <citation type="submission" date="2018-02" db="EMBL/GenBank/DDBJ databases">
        <authorList>
            <person name="Hornung B."/>
        </authorList>
    </citation>
    <scope>NUCLEOTIDE SEQUENCE [LARGE SCALE GENOMIC DNA]</scope>
</reference>
<dbReference type="Proteomes" id="UP000265962">
    <property type="component" value="Unassembled WGS sequence"/>
</dbReference>
<evidence type="ECO:0000313" key="4">
    <source>
        <dbReference type="Proteomes" id="UP000265962"/>
    </source>
</evidence>
<dbReference type="EMBL" id="OMOH01000003">
    <property type="protein sequence ID" value="SPF68008.1"/>
    <property type="molecule type" value="Genomic_DNA"/>
</dbReference>
<dbReference type="InterPro" id="IPR002872">
    <property type="entry name" value="Proline_DH_dom"/>
</dbReference>
<dbReference type="RefSeq" id="WP_119715201.1">
    <property type="nucleotide sequence ID" value="NZ_OMOH01000003.1"/>
</dbReference>
<dbReference type="InterPro" id="IPR015659">
    <property type="entry name" value="Proline_oxidase"/>
</dbReference>
<accession>A0A375I1T0</accession>
<evidence type="ECO:0000313" key="3">
    <source>
        <dbReference type="EMBL" id="SPF68008.1"/>
    </source>
</evidence>
<dbReference type="PANTHER" id="PTHR13914:SF0">
    <property type="entry name" value="PROLINE DEHYDROGENASE 1, MITOCHONDRIAL"/>
    <property type="match status" value="1"/>
</dbReference>
<dbReference type="GO" id="GO:0004657">
    <property type="term" value="F:proline dehydrogenase activity"/>
    <property type="evidence" value="ECO:0007669"/>
    <property type="project" value="InterPro"/>
</dbReference>
<dbReference type="GO" id="GO:0006562">
    <property type="term" value="P:L-proline catabolic process"/>
    <property type="evidence" value="ECO:0007669"/>
    <property type="project" value="InterPro"/>
</dbReference>
<dbReference type="SUPFAM" id="SSF51730">
    <property type="entry name" value="FAD-linked oxidoreductase"/>
    <property type="match status" value="1"/>
</dbReference>